<dbReference type="SUPFAM" id="SSF50729">
    <property type="entry name" value="PH domain-like"/>
    <property type="match status" value="1"/>
</dbReference>
<keyword evidence="4" id="KW-1185">Reference proteome</keyword>
<dbReference type="Proteomes" id="UP001154078">
    <property type="component" value="Chromosome 8"/>
</dbReference>
<organism evidence="3 4">
    <name type="scientific">Brassicogethes aeneus</name>
    <name type="common">Rape pollen beetle</name>
    <name type="synonym">Meligethes aeneus</name>
    <dbReference type="NCBI Taxonomy" id="1431903"/>
    <lineage>
        <taxon>Eukaryota</taxon>
        <taxon>Metazoa</taxon>
        <taxon>Ecdysozoa</taxon>
        <taxon>Arthropoda</taxon>
        <taxon>Hexapoda</taxon>
        <taxon>Insecta</taxon>
        <taxon>Pterygota</taxon>
        <taxon>Neoptera</taxon>
        <taxon>Endopterygota</taxon>
        <taxon>Coleoptera</taxon>
        <taxon>Polyphaga</taxon>
        <taxon>Cucujiformia</taxon>
        <taxon>Nitidulidae</taxon>
        <taxon>Meligethinae</taxon>
        <taxon>Brassicogethes</taxon>
    </lineage>
</organism>
<dbReference type="SMART" id="SM00233">
    <property type="entry name" value="PH"/>
    <property type="match status" value="1"/>
</dbReference>
<proteinExistence type="predicted"/>
<feature type="domain" description="PH" evidence="2">
    <location>
        <begin position="115"/>
        <end position="211"/>
    </location>
</feature>
<gene>
    <name evidence="3" type="ORF">MELIAE_LOCUS11572</name>
</gene>
<evidence type="ECO:0000256" key="1">
    <source>
        <dbReference type="SAM" id="MobiDB-lite"/>
    </source>
</evidence>
<evidence type="ECO:0000313" key="4">
    <source>
        <dbReference type="Proteomes" id="UP001154078"/>
    </source>
</evidence>
<dbReference type="OrthoDB" id="243840at2759"/>
<dbReference type="Pfam" id="PF00169">
    <property type="entry name" value="PH"/>
    <property type="match status" value="1"/>
</dbReference>
<dbReference type="PROSITE" id="PS50003">
    <property type="entry name" value="PH_DOMAIN"/>
    <property type="match status" value="1"/>
</dbReference>
<reference evidence="3" key="1">
    <citation type="submission" date="2021-12" db="EMBL/GenBank/DDBJ databases">
        <authorList>
            <person name="King R."/>
        </authorList>
    </citation>
    <scope>NUCLEOTIDE SEQUENCE</scope>
</reference>
<accession>A0A9P0FPG1</accession>
<protein>
    <recommendedName>
        <fullName evidence="2">PH domain-containing protein</fullName>
    </recommendedName>
</protein>
<evidence type="ECO:0000313" key="3">
    <source>
        <dbReference type="EMBL" id="CAH0562467.1"/>
    </source>
</evidence>
<name>A0A9P0FPG1_BRAAE</name>
<dbReference type="InterPro" id="IPR001849">
    <property type="entry name" value="PH_domain"/>
</dbReference>
<feature type="compositionally biased region" description="Acidic residues" evidence="1">
    <location>
        <begin position="338"/>
        <end position="354"/>
    </location>
</feature>
<dbReference type="Gene3D" id="2.30.29.30">
    <property type="entry name" value="Pleckstrin-homology domain (PH domain)/Phosphotyrosine-binding domain (PTB)"/>
    <property type="match status" value="1"/>
</dbReference>
<dbReference type="AlphaFoldDB" id="A0A9P0FPG1"/>
<feature type="region of interest" description="Disordered" evidence="1">
    <location>
        <begin position="213"/>
        <end position="355"/>
    </location>
</feature>
<dbReference type="EMBL" id="OV121139">
    <property type="protein sequence ID" value="CAH0562467.1"/>
    <property type="molecule type" value="Genomic_DNA"/>
</dbReference>
<evidence type="ECO:0000259" key="2">
    <source>
        <dbReference type="PROSITE" id="PS50003"/>
    </source>
</evidence>
<dbReference type="InterPro" id="IPR011993">
    <property type="entry name" value="PH-like_dom_sf"/>
</dbReference>
<sequence length="375" mass="43236">MSDQEIYMTISKLLEDICSFLDESKLTALSPNDRKFANDLLKRSKVQLQEISKKTDYVDMDPAKENKTYKPANKNVYVPPPDNTPVEPEDFYNVIEVNDPDACPFLSMPAKDTSFQSKHGYISYKKKVFVRFEKLKRIFAVIQDQWFLIYNTEKDLKPTSHLNLKEYAAKECAKNKFELISTKGETKIYYFIALTYKDMLQWVTKINECHDSSMRKKVDDDDDDDNTYIKVGQKLPPSKIPQYKPYKSQNLPERYTHQVLPPIPPSSTFKPDGTPGKAKKILPPKPPARNDSIKPPVLPKLPTKQLDIDKEVCNNDDDESDESDNKYHQIVPRNPPPESEDESSFSEADGDDITYEMIMPSINHSLPNRFAFNDN</sequence>